<gene>
    <name evidence="3" type="ORF">CVT26_007432</name>
</gene>
<evidence type="ECO:0000259" key="2">
    <source>
        <dbReference type="Pfam" id="PF12937"/>
    </source>
</evidence>
<evidence type="ECO:0000256" key="1">
    <source>
        <dbReference type="SAM" id="Coils"/>
    </source>
</evidence>
<keyword evidence="1" id="KW-0175">Coiled coil</keyword>
<reference evidence="3 4" key="1">
    <citation type="journal article" date="2018" name="Evol. Lett.">
        <title>Horizontal gene cluster transfer increased hallucinogenic mushroom diversity.</title>
        <authorList>
            <person name="Reynolds H.T."/>
            <person name="Vijayakumar V."/>
            <person name="Gluck-Thaler E."/>
            <person name="Korotkin H.B."/>
            <person name="Matheny P.B."/>
            <person name="Slot J.C."/>
        </authorList>
    </citation>
    <scope>NUCLEOTIDE SEQUENCE [LARGE SCALE GENOMIC DNA]</scope>
    <source>
        <strain evidence="3 4">SRW20</strain>
    </source>
</reference>
<proteinExistence type="predicted"/>
<dbReference type="CDD" id="cd09917">
    <property type="entry name" value="F-box_SF"/>
    <property type="match status" value="1"/>
</dbReference>
<dbReference type="InParanoid" id="A0A409X2N2"/>
<dbReference type="AlphaFoldDB" id="A0A409X2N2"/>
<dbReference type="Proteomes" id="UP000284706">
    <property type="component" value="Unassembled WGS sequence"/>
</dbReference>
<accession>A0A409X2N2</accession>
<feature type="coiled-coil region" evidence="1">
    <location>
        <begin position="36"/>
        <end position="63"/>
    </location>
</feature>
<dbReference type="SUPFAM" id="SSF81383">
    <property type="entry name" value="F-box domain"/>
    <property type="match status" value="1"/>
</dbReference>
<keyword evidence="4" id="KW-1185">Reference proteome</keyword>
<dbReference type="EMBL" id="NHYE01004366">
    <property type="protein sequence ID" value="PPQ85006.1"/>
    <property type="molecule type" value="Genomic_DNA"/>
</dbReference>
<dbReference type="OrthoDB" id="3270987at2759"/>
<sequence length="508" mass="57163">MQHCTRCEGARPRRSQDRLRPCTLKSGHPCDACTVLKTLDDDLDEAEKRVEELRQRREKLVTTAVNASHDLLVRMLPIEIIVMIFESYLASHECVLSLGRICRAWRRIAWGTPKLWAHIAIELQPESLADDLYFLTTYITRSGTLPLSISLYAKAAEDSATADYSPYFPFLDALKQCSHRWKSLELEFPFRLLDYFKTPHGALFRTPMLQELAIYPIYGSDASWDEGSFSLGPNKPSPARLLFGQMAPKRIDVDWSRVFEVEVIGIYLQEAFELLECGPNIDRCDIGIYFSESDFSFLSALATSATTHRLRTLRFALGCMEEENIQLFFANVTLPCLEHLEIAGIYKSSLLVDTVISFLGRSSCPLTSFDIDRLGFSGDDLTRLLRTTPLLKELGANPQPPACLDPFFELLNEKTDELGYKFLPLLNTLNLKGTVSSWDPVVALCLQEDCDQSRKRPLSVVNVTGPDLKEGQRPPALSREALPPAFLLTGGGTSIHFDGKYSGRTVFN</sequence>
<dbReference type="InterPro" id="IPR036047">
    <property type="entry name" value="F-box-like_dom_sf"/>
</dbReference>
<comment type="caution">
    <text evidence="3">The sequence shown here is derived from an EMBL/GenBank/DDBJ whole genome shotgun (WGS) entry which is preliminary data.</text>
</comment>
<evidence type="ECO:0000313" key="3">
    <source>
        <dbReference type="EMBL" id="PPQ85006.1"/>
    </source>
</evidence>
<evidence type="ECO:0000313" key="4">
    <source>
        <dbReference type="Proteomes" id="UP000284706"/>
    </source>
</evidence>
<protein>
    <recommendedName>
        <fullName evidence="2">F-box domain-containing protein</fullName>
    </recommendedName>
</protein>
<dbReference type="Pfam" id="PF12937">
    <property type="entry name" value="F-box-like"/>
    <property type="match status" value="1"/>
</dbReference>
<organism evidence="3 4">
    <name type="scientific">Gymnopilus dilepis</name>
    <dbReference type="NCBI Taxonomy" id="231916"/>
    <lineage>
        <taxon>Eukaryota</taxon>
        <taxon>Fungi</taxon>
        <taxon>Dikarya</taxon>
        <taxon>Basidiomycota</taxon>
        <taxon>Agaricomycotina</taxon>
        <taxon>Agaricomycetes</taxon>
        <taxon>Agaricomycetidae</taxon>
        <taxon>Agaricales</taxon>
        <taxon>Agaricineae</taxon>
        <taxon>Hymenogastraceae</taxon>
        <taxon>Gymnopilus</taxon>
    </lineage>
</organism>
<dbReference type="InterPro" id="IPR001810">
    <property type="entry name" value="F-box_dom"/>
</dbReference>
<name>A0A409X2N2_9AGAR</name>
<feature type="domain" description="F-box" evidence="2">
    <location>
        <begin position="76"/>
        <end position="121"/>
    </location>
</feature>
<dbReference type="Gene3D" id="1.20.1280.50">
    <property type="match status" value="1"/>
</dbReference>